<keyword evidence="3" id="KW-1185">Reference proteome</keyword>
<protein>
    <submittedName>
        <fullName evidence="2">Uncharacterized protein</fullName>
    </submittedName>
</protein>
<evidence type="ECO:0000313" key="3">
    <source>
        <dbReference type="Proteomes" id="UP000501690"/>
    </source>
</evidence>
<reference evidence="2 3" key="1">
    <citation type="submission" date="2019-04" db="EMBL/GenBank/DDBJ databases">
        <title>An improved genome assembly and genetic linkage map for asparagus bean, Vigna unguiculata ssp. sesquipedialis.</title>
        <authorList>
            <person name="Xia Q."/>
            <person name="Zhang R."/>
            <person name="Dong Y."/>
        </authorList>
    </citation>
    <scope>NUCLEOTIDE SEQUENCE [LARGE SCALE GENOMIC DNA]</scope>
    <source>
        <tissue evidence="2">Leaf</tissue>
    </source>
</reference>
<dbReference type="AlphaFoldDB" id="A0A4D6LRD7"/>
<feature type="compositionally biased region" description="Basic residues" evidence="1">
    <location>
        <begin position="313"/>
        <end position="328"/>
    </location>
</feature>
<feature type="compositionally biased region" description="Acidic residues" evidence="1">
    <location>
        <begin position="172"/>
        <end position="188"/>
    </location>
</feature>
<evidence type="ECO:0000313" key="2">
    <source>
        <dbReference type="EMBL" id="QCD90544.1"/>
    </source>
</evidence>
<accession>A0A4D6LRD7</accession>
<feature type="region of interest" description="Disordered" evidence="1">
    <location>
        <begin position="151"/>
        <end position="328"/>
    </location>
</feature>
<organism evidence="2 3">
    <name type="scientific">Vigna unguiculata</name>
    <name type="common">Cowpea</name>
    <dbReference type="NCBI Taxonomy" id="3917"/>
    <lineage>
        <taxon>Eukaryota</taxon>
        <taxon>Viridiplantae</taxon>
        <taxon>Streptophyta</taxon>
        <taxon>Embryophyta</taxon>
        <taxon>Tracheophyta</taxon>
        <taxon>Spermatophyta</taxon>
        <taxon>Magnoliopsida</taxon>
        <taxon>eudicotyledons</taxon>
        <taxon>Gunneridae</taxon>
        <taxon>Pentapetalae</taxon>
        <taxon>rosids</taxon>
        <taxon>fabids</taxon>
        <taxon>Fabales</taxon>
        <taxon>Fabaceae</taxon>
        <taxon>Papilionoideae</taxon>
        <taxon>50 kb inversion clade</taxon>
        <taxon>NPAAA clade</taxon>
        <taxon>indigoferoid/millettioid clade</taxon>
        <taxon>Phaseoleae</taxon>
        <taxon>Vigna</taxon>
    </lineage>
</organism>
<evidence type="ECO:0000256" key="1">
    <source>
        <dbReference type="SAM" id="MobiDB-lite"/>
    </source>
</evidence>
<feature type="compositionally biased region" description="Basic and acidic residues" evidence="1">
    <location>
        <begin position="57"/>
        <end position="66"/>
    </location>
</feature>
<feature type="compositionally biased region" description="Low complexity" evidence="1">
    <location>
        <begin position="243"/>
        <end position="268"/>
    </location>
</feature>
<feature type="compositionally biased region" description="Pro residues" evidence="1">
    <location>
        <begin position="269"/>
        <end position="299"/>
    </location>
</feature>
<feature type="region of interest" description="Disordered" evidence="1">
    <location>
        <begin position="92"/>
        <end position="113"/>
    </location>
</feature>
<gene>
    <name evidence="2" type="ORF">DEO72_LG4g1500</name>
</gene>
<dbReference type="EMBL" id="CP039348">
    <property type="protein sequence ID" value="QCD90544.1"/>
    <property type="molecule type" value="Genomic_DNA"/>
</dbReference>
<feature type="compositionally biased region" description="Acidic residues" evidence="1">
    <location>
        <begin position="151"/>
        <end position="164"/>
    </location>
</feature>
<dbReference type="Proteomes" id="UP000501690">
    <property type="component" value="Linkage Group LG4"/>
</dbReference>
<proteinExistence type="predicted"/>
<sequence length="328" mass="34939">MCIRDRHSANVQLTEQDFVLALSTCGFGARIRDSGIRFRPRSFNLLNRCGGKKRSHREGDDVRPVESGENSHAVSEFEVLGTEIVVWSAPPEDVTSAPVDDARNEDTEIGSDEGEVVDSLRRCGEEEVGVKNVGTVEEEVGGENVGTCEEEAGVENLGTDEAEVGGENLGTGEEEAGVENVGTDEAEVGGENLGTGEAEVGVDKGLDNERDCDDERVEVDSWIDSDADCIGDSDGDEWERPTEAAATQPTQPTQSEPQPTQPTQSEAPPSQPPATPTPPAAPTPPIAAPTPPAPGPPPNTAVQQPSQPSYGIRKMRPKMQIRRPPRPS</sequence>
<feature type="region of interest" description="Disordered" evidence="1">
    <location>
        <begin position="51"/>
        <end position="70"/>
    </location>
</feature>
<name>A0A4D6LRD7_VIGUN</name>
<feature type="compositionally biased region" description="Acidic residues" evidence="1">
    <location>
        <begin position="210"/>
        <end position="237"/>
    </location>
</feature>